<protein>
    <submittedName>
        <fullName evidence="6">Iron-containing alcohol dehydrogenase</fullName>
    </submittedName>
</protein>
<dbReference type="PROSITE" id="PS00060">
    <property type="entry name" value="ADH_IRON_2"/>
    <property type="match status" value="1"/>
</dbReference>
<sequence length="383" mass="41361">MKTYRFYMPPISLMGRGCLKDVGEEIKALGYKKALIVTDKALVKIGLVKKVTDILDDANISYVIFDETKPNPTVKNVEDGLKILKDNNCDFLISIGGGSPHDCAKGIGLVATNGGSIKDYEGVNKSQKPILPLVAINTTAGTGSEVTRFAIITDEDRHVKMAIVDWHVTPLIAVNDPELMIEMPKSLTAATGMDALTHAIEAYLSTDATPVTDASALMAIELIFKYLKKAVENGNDIEAREKMAYAEYLAGVAFNNAGLGYVHAMAHQLGGFYDLPHGVCNAVLLPHVLSYNLKVVPHRFIDIAKAMGIDVQGVSAEKAGEMVIESIRALSKEIGIPAGLKELGVKDEDIRILAENALKDACGLTNPKQATVEEIMEIYKSAF</sequence>
<dbReference type="PANTHER" id="PTHR11496">
    <property type="entry name" value="ALCOHOL DEHYDROGENASE"/>
    <property type="match status" value="1"/>
</dbReference>
<evidence type="ECO:0000259" key="5">
    <source>
        <dbReference type="Pfam" id="PF25137"/>
    </source>
</evidence>
<evidence type="ECO:0000259" key="4">
    <source>
        <dbReference type="Pfam" id="PF00465"/>
    </source>
</evidence>
<dbReference type="FunFam" id="3.40.50.1970:FF:000003">
    <property type="entry name" value="Alcohol dehydrogenase, iron-containing"/>
    <property type="match status" value="1"/>
</dbReference>
<dbReference type="InterPro" id="IPR039697">
    <property type="entry name" value="Alcohol_dehydrogenase_Fe"/>
</dbReference>
<dbReference type="InterPro" id="IPR001670">
    <property type="entry name" value="ADH_Fe/GldA"/>
</dbReference>
<dbReference type="InterPro" id="IPR018211">
    <property type="entry name" value="ADH_Fe_CS"/>
</dbReference>
<evidence type="ECO:0000256" key="2">
    <source>
        <dbReference type="ARBA" id="ARBA00023002"/>
    </source>
</evidence>
<dbReference type="GO" id="GO:0046872">
    <property type="term" value="F:metal ion binding"/>
    <property type="evidence" value="ECO:0007669"/>
    <property type="project" value="InterPro"/>
</dbReference>
<dbReference type="eggNOG" id="COG1454">
    <property type="taxonomic scope" value="Bacteria"/>
</dbReference>
<dbReference type="PANTHER" id="PTHR11496:SF102">
    <property type="entry name" value="ALCOHOL DEHYDROGENASE 4"/>
    <property type="match status" value="1"/>
</dbReference>
<dbReference type="STRING" id="632292.Calhy_0244"/>
<dbReference type="AlphaFoldDB" id="E4QB21"/>
<comment type="similarity">
    <text evidence="1">Belongs to the iron-containing alcohol dehydrogenase family.</text>
</comment>
<keyword evidence="2" id="KW-0560">Oxidoreductase</keyword>
<dbReference type="NCBIfam" id="NF007363">
    <property type="entry name" value="PRK09860.1"/>
    <property type="match status" value="1"/>
</dbReference>
<keyword evidence="7" id="KW-1185">Reference proteome</keyword>
<dbReference type="RefSeq" id="WP_013402209.1">
    <property type="nucleotide sequence ID" value="NC_014652.1"/>
</dbReference>
<dbReference type="PROSITE" id="PS00913">
    <property type="entry name" value="ADH_IRON_1"/>
    <property type="match status" value="1"/>
</dbReference>
<evidence type="ECO:0000313" key="7">
    <source>
        <dbReference type="Proteomes" id="UP000006890"/>
    </source>
</evidence>
<keyword evidence="3" id="KW-0520">NAD</keyword>
<dbReference type="SUPFAM" id="SSF56796">
    <property type="entry name" value="Dehydroquinate synthase-like"/>
    <property type="match status" value="1"/>
</dbReference>
<dbReference type="Gene3D" id="3.40.50.1970">
    <property type="match status" value="1"/>
</dbReference>
<dbReference type="Pfam" id="PF00465">
    <property type="entry name" value="Fe-ADH"/>
    <property type="match status" value="1"/>
</dbReference>
<organism evidence="6 7">
    <name type="scientific">Caldicellulosiruptor hydrothermalis (strain DSM 18901 / VKM B-2411 / 108)</name>
    <dbReference type="NCBI Taxonomy" id="632292"/>
    <lineage>
        <taxon>Bacteria</taxon>
        <taxon>Bacillati</taxon>
        <taxon>Bacillota</taxon>
        <taxon>Bacillota incertae sedis</taxon>
        <taxon>Caldicellulosiruptorales</taxon>
        <taxon>Caldicellulosiruptoraceae</taxon>
        <taxon>Caldicellulosiruptor</taxon>
    </lineage>
</organism>
<gene>
    <name evidence="6" type="ordered locus">Calhy_0244</name>
</gene>
<dbReference type="CDD" id="cd08188">
    <property type="entry name" value="PDDH"/>
    <property type="match status" value="1"/>
</dbReference>
<proteinExistence type="inferred from homology"/>
<dbReference type="Proteomes" id="UP000006890">
    <property type="component" value="Chromosome"/>
</dbReference>
<dbReference type="Gene3D" id="1.20.1090.10">
    <property type="entry name" value="Dehydroquinate synthase-like - alpha domain"/>
    <property type="match status" value="1"/>
</dbReference>
<feature type="domain" description="Alcohol dehydrogenase iron-type/glycerol dehydrogenase GldA" evidence="4">
    <location>
        <begin position="10"/>
        <end position="177"/>
    </location>
</feature>
<reference evidence="6 7" key="2">
    <citation type="journal article" date="2011" name="J. Bacteriol.">
        <title>Complete genome sequences for the anaerobic, extremely thermophilic plant biomass-degrading bacteria Caldicellulosiruptor hydrothermalis, Caldicellulosiruptor kristjanssonii, Caldicellulosiruptor kronotskyensis, Caldicellulosiruptor owensenis, and Caldicellulosiruptor lactoaceticus.</title>
        <authorList>
            <person name="Blumer-Schuette S.E."/>
            <person name="Ozdemir I."/>
            <person name="Mistry D."/>
            <person name="Lucas S."/>
            <person name="Lapidus A."/>
            <person name="Cheng J.F."/>
            <person name="Goodwin L.A."/>
            <person name="Pitluck S."/>
            <person name="Land M.L."/>
            <person name="Hauser L.J."/>
            <person name="Woyke T."/>
            <person name="Mikhailova N."/>
            <person name="Pati A."/>
            <person name="Kyrpides N.C."/>
            <person name="Ivanova N."/>
            <person name="Detter J.C."/>
            <person name="Walston-Davenport K."/>
            <person name="Han S."/>
            <person name="Adams M.W."/>
            <person name="Kelly R.M."/>
        </authorList>
    </citation>
    <scope>NUCLEOTIDE SEQUENCE [LARGE SCALE GENOMIC DNA]</scope>
    <source>
        <strain evidence="7">DSM 18901 / VKM B-2411 / 108</strain>
    </source>
</reference>
<feature type="domain" description="Fe-containing alcohol dehydrogenase-like C-terminal" evidence="5">
    <location>
        <begin position="188"/>
        <end position="383"/>
    </location>
</feature>
<reference key="1">
    <citation type="submission" date="2010-09" db="EMBL/GenBank/DDBJ databases">
        <title>Complete sequence of Caldicellulosiruptor hydrothermalis 108.</title>
        <authorList>
            <consortium name="US DOE Joint Genome Institute"/>
            <person name="Lucas S."/>
            <person name="Copeland A."/>
            <person name="Lapidus A."/>
            <person name="Cheng J.-F."/>
            <person name="Bruce D."/>
            <person name="Goodwin L."/>
            <person name="Pitluck S."/>
            <person name="Davenport K."/>
            <person name="Detter J.C."/>
            <person name="Han C."/>
            <person name="Tapia R."/>
            <person name="Land M."/>
            <person name="Hauser L."/>
            <person name="Chang Y.-J."/>
            <person name="Jeffries C."/>
            <person name="Kyrpides N."/>
            <person name="Ivanova N."/>
            <person name="Mikhailova N."/>
            <person name="Blumer-Schuette S.E."/>
            <person name="Kelly R.M."/>
            <person name="Woyke T."/>
        </authorList>
    </citation>
    <scope>NUCLEOTIDE SEQUENCE</scope>
    <source>
        <strain>108</strain>
    </source>
</reference>
<evidence type="ECO:0000256" key="3">
    <source>
        <dbReference type="ARBA" id="ARBA00023027"/>
    </source>
</evidence>
<dbReference type="KEGG" id="chd:Calhy_0244"/>
<dbReference type="OrthoDB" id="9804734at2"/>
<dbReference type="EMBL" id="CP002219">
    <property type="protein sequence ID" value="ADQ05999.1"/>
    <property type="molecule type" value="Genomic_DNA"/>
</dbReference>
<dbReference type="HOGENOM" id="CLU_007207_0_0_9"/>
<dbReference type="Pfam" id="PF25137">
    <property type="entry name" value="ADH_Fe_C"/>
    <property type="match status" value="1"/>
</dbReference>
<evidence type="ECO:0000256" key="1">
    <source>
        <dbReference type="ARBA" id="ARBA00007358"/>
    </source>
</evidence>
<name>E4QB21_CALH1</name>
<dbReference type="InterPro" id="IPR056798">
    <property type="entry name" value="ADH_Fe_C"/>
</dbReference>
<dbReference type="GO" id="GO:0004022">
    <property type="term" value="F:alcohol dehydrogenase (NAD+) activity"/>
    <property type="evidence" value="ECO:0007669"/>
    <property type="project" value="UniProtKB-ARBA"/>
</dbReference>
<evidence type="ECO:0000313" key="6">
    <source>
        <dbReference type="EMBL" id="ADQ05999.1"/>
    </source>
</evidence>
<dbReference type="FunFam" id="1.20.1090.10:FF:000001">
    <property type="entry name" value="Aldehyde-alcohol dehydrogenase"/>
    <property type="match status" value="1"/>
</dbReference>
<accession>E4QB21</accession>